<dbReference type="NCBIfam" id="TIGR01695">
    <property type="entry name" value="murJ_mviN"/>
    <property type="match status" value="1"/>
</dbReference>
<feature type="transmembrane region" description="Helical" evidence="8">
    <location>
        <begin position="255"/>
        <end position="277"/>
    </location>
</feature>
<reference evidence="10 11" key="1">
    <citation type="submission" date="2017-09" db="EMBL/GenBank/DDBJ databases">
        <title>Depth-based differentiation of microbial function through sediment-hosted aquifers and enrichment of novel symbionts in the deep terrestrial subsurface.</title>
        <authorList>
            <person name="Probst A.J."/>
            <person name="Ladd B."/>
            <person name="Jarett J.K."/>
            <person name="Geller-Mcgrath D.E."/>
            <person name="Sieber C.M."/>
            <person name="Emerson J.B."/>
            <person name="Anantharaman K."/>
            <person name="Thomas B.C."/>
            <person name="Malmstrom R."/>
            <person name="Stieglmeier M."/>
            <person name="Klingl A."/>
            <person name="Woyke T."/>
            <person name="Ryan C.M."/>
            <person name="Banfield J.F."/>
        </authorList>
    </citation>
    <scope>NUCLEOTIDE SEQUENCE [LARGE SCALE GENOMIC DNA]</scope>
    <source>
        <strain evidence="10">CG10_big_fil_rev_8_21_14_0_10_50_16</strain>
    </source>
</reference>
<dbReference type="GO" id="GO:0005886">
    <property type="term" value="C:plasma membrane"/>
    <property type="evidence" value="ECO:0007669"/>
    <property type="project" value="UniProtKB-SubCell"/>
</dbReference>
<keyword evidence="2 8" id="KW-1003">Cell membrane</keyword>
<dbReference type="UniPathway" id="UPA00219"/>
<feature type="transmembrane region" description="Helical" evidence="8">
    <location>
        <begin position="169"/>
        <end position="193"/>
    </location>
</feature>
<comment type="subcellular location">
    <subcellularLocation>
        <location evidence="1 8">Cell membrane</location>
        <topology evidence="1 8">Multi-pass membrane protein</topology>
    </subcellularLocation>
</comment>
<name>A0A2H0RQD5_9BACT</name>
<feature type="transmembrane region" description="Helical" evidence="8">
    <location>
        <begin position="323"/>
        <end position="347"/>
    </location>
</feature>
<evidence type="ECO:0000256" key="4">
    <source>
        <dbReference type="ARBA" id="ARBA00022960"/>
    </source>
</evidence>
<feature type="transmembrane region" description="Helical" evidence="8">
    <location>
        <begin position="143"/>
        <end position="162"/>
    </location>
</feature>
<feature type="transmembrane region" description="Helical" evidence="8">
    <location>
        <begin position="359"/>
        <end position="381"/>
    </location>
</feature>
<dbReference type="GO" id="GO:0034204">
    <property type="term" value="P:lipid translocation"/>
    <property type="evidence" value="ECO:0007669"/>
    <property type="project" value="TreeGrafter"/>
</dbReference>
<feature type="transmembrane region" description="Helical" evidence="8">
    <location>
        <begin position="54"/>
        <end position="79"/>
    </location>
</feature>
<dbReference type="InterPro" id="IPR051050">
    <property type="entry name" value="Lipid_II_flippase_MurJ/MviN"/>
</dbReference>
<organism evidence="10 11">
    <name type="scientific">Candidatus Uhrbacteria bacterium CG10_big_fil_rev_8_21_14_0_10_50_16</name>
    <dbReference type="NCBI Taxonomy" id="1975039"/>
    <lineage>
        <taxon>Bacteria</taxon>
        <taxon>Candidatus Uhriibacteriota</taxon>
    </lineage>
</organism>
<evidence type="ECO:0000256" key="5">
    <source>
        <dbReference type="ARBA" id="ARBA00022984"/>
    </source>
</evidence>
<dbReference type="PANTHER" id="PTHR47019">
    <property type="entry name" value="LIPID II FLIPPASE MURJ"/>
    <property type="match status" value="1"/>
</dbReference>
<evidence type="ECO:0000256" key="7">
    <source>
        <dbReference type="ARBA" id="ARBA00023136"/>
    </source>
</evidence>
<comment type="pathway">
    <text evidence="8">Cell wall biogenesis; peptidoglycan biosynthesis.</text>
</comment>
<dbReference type="GO" id="GO:0008360">
    <property type="term" value="P:regulation of cell shape"/>
    <property type="evidence" value="ECO:0007669"/>
    <property type="project" value="UniProtKB-UniRule"/>
</dbReference>
<feature type="transmembrane region" description="Helical" evidence="8">
    <location>
        <begin position="283"/>
        <end position="302"/>
    </location>
</feature>
<sequence>MRRTRNRQREGAAAPTIVGAAVLLGATALASRVLGLIRDRLLAGTFGAGVELDVYYAAFRIPDLIFTFLVLGALSAGFIPFFSKRFSKNSDLAWEFTNNVLHIMGAFLILLSGIGMIYTPQILHMIAPGFNAATVDQAVGISRIMYFATILLGLSSVFGGVLQGLKRFTLYAIAPLLYNIGIISGVIVTGFVGGGIATVAWGVVLGSFLHFLIQLVGAIHSGWRYRMVWDWRDPDVRTLLYLMGPRIVGLGISQLNLIVMTAIASLLAVGSIAIFNFANNIQYVPIGIVGISFAIAAFPLLSEQANNEDMAKMRATISTTTRNILFLIIPLSVVFLLLRIQIVRVVLGAGVIDWDSTILTAHTLAFFVLSLFAQALIPLLVRVYFAFKNTLTPALIALATAAINIVLALYWSHSYGVAGIAMAFSLASILQLICLWFFISRKLHGLDESRILQSLITFCVASLLGGLMIQAMKILYERVIPTNTFFGILGQGLVAGIAGLIVYILAAWIWRSPELTTLWCSLQRRLFRKYRLSESADSAIESSF</sequence>
<evidence type="ECO:0000256" key="6">
    <source>
        <dbReference type="ARBA" id="ARBA00022989"/>
    </source>
</evidence>
<dbReference type="GO" id="GO:0009252">
    <property type="term" value="P:peptidoglycan biosynthetic process"/>
    <property type="evidence" value="ECO:0007669"/>
    <property type="project" value="UniProtKB-UniRule"/>
</dbReference>
<feature type="transmembrane region" description="Helical" evidence="8">
    <location>
        <begin position="451"/>
        <end position="476"/>
    </location>
</feature>
<feature type="transmembrane region" description="Helical" evidence="8">
    <location>
        <begin position="199"/>
        <end position="219"/>
    </location>
</feature>
<dbReference type="PANTHER" id="PTHR47019:SF1">
    <property type="entry name" value="LIPID II FLIPPASE MURJ"/>
    <property type="match status" value="1"/>
</dbReference>
<evidence type="ECO:0000256" key="2">
    <source>
        <dbReference type="ARBA" id="ARBA00022475"/>
    </source>
</evidence>
<feature type="transmembrane region" description="Helical" evidence="8">
    <location>
        <begin position="12"/>
        <end position="34"/>
    </location>
</feature>
<keyword evidence="7 8" id="KW-0472">Membrane</keyword>
<comment type="similarity">
    <text evidence="8 9">Belongs to the MurJ/MviN family.</text>
</comment>
<keyword evidence="3 8" id="KW-0812">Transmembrane</keyword>
<evidence type="ECO:0000256" key="1">
    <source>
        <dbReference type="ARBA" id="ARBA00004651"/>
    </source>
</evidence>
<dbReference type="Proteomes" id="UP000230084">
    <property type="component" value="Unassembled WGS sequence"/>
</dbReference>
<dbReference type="GO" id="GO:0015648">
    <property type="term" value="F:lipid-linked peptidoglycan transporter activity"/>
    <property type="evidence" value="ECO:0007669"/>
    <property type="project" value="UniProtKB-UniRule"/>
</dbReference>
<dbReference type="PIRSF" id="PIRSF002869">
    <property type="entry name" value="MviN"/>
    <property type="match status" value="1"/>
</dbReference>
<dbReference type="GO" id="GO:0071555">
    <property type="term" value="P:cell wall organization"/>
    <property type="evidence" value="ECO:0007669"/>
    <property type="project" value="UniProtKB-UniRule"/>
</dbReference>
<keyword evidence="8 9" id="KW-0961">Cell wall biogenesis/degradation</keyword>
<dbReference type="CDD" id="cd13123">
    <property type="entry name" value="MATE_MurJ_like"/>
    <property type="match status" value="1"/>
</dbReference>
<comment type="function">
    <text evidence="8 9">Involved in peptidoglycan biosynthesis. Transports lipid-linked peptidoglycan precursors from the inner to the outer leaflet of the cytoplasmic membrane.</text>
</comment>
<proteinExistence type="inferred from homology"/>
<keyword evidence="8 9" id="KW-0813">Transport</keyword>
<keyword evidence="5 8" id="KW-0573">Peptidoglycan synthesis</keyword>
<feature type="transmembrane region" description="Helical" evidence="8">
    <location>
        <begin position="417"/>
        <end position="439"/>
    </location>
</feature>
<feature type="transmembrane region" description="Helical" evidence="8">
    <location>
        <begin position="488"/>
        <end position="510"/>
    </location>
</feature>
<dbReference type="HAMAP" id="MF_02078">
    <property type="entry name" value="MurJ_MviN"/>
    <property type="match status" value="1"/>
</dbReference>
<comment type="caution">
    <text evidence="10">The sequence shown here is derived from an EMBL/GenBank/DDBJ whole genome shotgun (WGS) entry which is preliminary data.</text>
</comment>
<keyword evidence="6 8" id="KW-1133">Transmembrane helix</keyword>
<dbReference type="AlphaFoldDB" id="A0A2H0RQD5"/>
<accession>A0A2H0RQD5</accession>
<evidence type="ECO:0000313" key="10">
    <source>
        <dbReference type="EMBL" id="PIR47965.1"/>
    </source>
</evidence>
<dbReference type="InterPro" id="IPR004268">
    <property type="entry name" value="MurJ"/>
</dbReference>
<evidence type="ECO:0000256" key="8">
    <source>
        <dbReference type="HAMAP-Rule" id="MF_02078"/>
    </source>
</evidence>
<dbReference type="PRINTS" id="PR01806">
    <property type="entry name" value="VIRFACTRMVIN"/>
</dbReference>
<evidence type="ECO:0000256" key="9">
    <source>
        <dbReference type="PIRNR" id="PIRNR002869"/>
    </source>
</evidence>
<dbReference type="EMBL" id="PCYM01000001">
    <property type="protein sequence ID" value="PIR47965.1"/>
    <property type="molecule type" value="Genomic_DNA"/>
</dbReference>
<evidence type="ECO:0000256" key="3">
    <source>
        <dbReference type="ARBA" id="ARBA00022692"/>
    </source>
</evidence>
<protein>
    <recommendedName>
        <fullName evidence="8">Probable lipid II flippase MurJ</fullName>
    </recommendedName>
</protein>
<keyword evidence="4 8" id="KW-0133">Cell shape</keyword>
<feature type="transmembrane region" description="Helical" evidence="8">
    <location>
        <begin position="393"/>
        <end position="411"/>
    </location>
</feature>
<evidence type="ECO:0000313" key="11">
    <source>
        <dbReference type="Proteomes" id="UP000230084"/>
    </source>
</evidence>
<gene>
    <name evidence="10" type="primary">mviN</name>
    <name evidence="8" type="synonym">murJ</name>
    <name evidence="10" type="ORF">COV06_01015</name>
</gene>
<feature type="transmembrane region" description="Helical" evidence="8">
    <location>
        <begin position="100"/>
        <end position="123"/>
    </location>
</feature>
<dbReference type="Pfam" id="PF03023">
    <property type="entry name" value="MurJ"/>
    <property type="match status" value="1"/>
</dbReference>